<gene>
    <name evidence="1" type="ORF">S06H3_53702</name>
</gene>
<organism evidence="1">
    <name type="scientific">marine sediment metagenome</name>
    <dbReference type="NCBI Taxonomy" id="412755"/>
    <lineage>
        <taxon>unclassified sequences</taxon>
        <taxon>metagenomes</taxon>
        <taxon>ecological metagenomes</taxon>
    </lineage>
</organism>
<dbReference type="EMBL" id="BARV01034263">
    <property type="protein sequence ID" value="GAI58013.1"/>
    <property type="molecule type" value="Genomic_DNA"/>
</dbReference>
<protein>
    <recommendedName>
        <fullName evidence="2">Purple acid phosphatase N-terminal domain-containing protein</fullName>
    </recommendedName>
</protein>
<reference evidence="1" key="1">
    <citation type="journal article" date="2014" name="Front. Microbiol.">
        <title>High frequency of phylogenetically diverse reductive dehalogenase-homologous genes in deep subseafloor sedimentary metagenomes.</title>
        <authorList>
            <person name="Kawai M."/>
            <person name="Futagami T."/>
            <person name="Toyoda A."/>
            <person name="Takaki Y."/>
            <person name="Nishi S."/>
            <person name="Hori S."/>
            <person name="Arai W."/>
            <person name="Tsubouchi T."/>
            <person name="Morono Y."/>
            <person name="Uchiyama I."/>
            <person name="Ito T."/>
            <person name="Fujiyama A."/>
            <person name="Inagaki F."/>
            <person name="Takami H."/>
        </authorList>
    </citation>
    <scope>NUCLEOTIDE SEQUENCE</scope>
    <source>
        <strain evidence="1">Expedition CK06-06</strain>
    </source>
</reference>
<proteinExistence type="predicted"/>
<name>X1PQA7_9ZZZZ</name>
<accession>X1PQA7</accession>
<comment type="caution">
    <text evidence="1">The sequence shown here is derived from an EMBL/GenBank/DDBJ whole genome shotgun (WGS) entry which is preliminary data.</text>
</comment>
<evidence type="ECO:0000313" key="1">
    <source>
        <dbReference type="EMBL" id="GAI58013.1"/>
    </source>
</evidence>
<sequence length="98" mass="10476">METSGQIVITVWGSDIAGGGISEGSFHWGTSKTNLINTQAAVIEGDDYKAVGTIDGLTNGKKYFFPVQANSSGEASRLYERYLPRHTGCVIICYGVPT</sequence>
<evidence type="ECO:0008006" key="2">
    <source>
        <dbReference type="Google" id="ProtNLM"/>
    </source>
</evidence>
<dbReference type="AlphaFoldDB" id="X1PQA7"/>